<gene>
    <name evidence="1" type="ORF">CTI12_AA367650</name>
</gene>
<protein>
    <submittedName>
        <fullName evidence="1">Uncharacterized protein</fullName>
    </submittedName>
</protein>
<dbReference type="Proteomes" id="UP000245207">
    <property type="component" value="Unassembled WGS sequence"/>
</dbReference>
<dbReference type="InterPro" id="IPR038765">
    <property type="entry name" value="Papain-like_cys_pep_sf"/>
</dbReference>
<name>A0A2U1MLT3_ARTAN</name>
<dbReference type="AlphaFoldDB" id="A0A2U1MLT3"/>
<dbReference type="SUPFAM" id="SSF54001">
    <property type="entry name" value="Cysteine proteinases"/>
    <property type="match status" value="1"/>
</dbReference>
<organism evidence="1 2">
    <name type="scientific">Artemisia annua</name>
    <name type="common">Sweet wormwood</name>
    <dbReference type="NCBI Taxonomy" id="35608"/>
    <lineage>
        <taxon>Eukaryota</taxon>
        <taxon>Viridiplantae</taxon>
        <taxon>Streptophyta</taxon>
        <taxon>Embryophyta</taxon>
        <taxon>Tracheophyta</taxon>
        <taxon>Spermatophyta</taxon>
        <taxon>Magnoliopsida</taxon>
        <taxon>eudicotyledons</taxon>
        <taxon>Gunneridae</taxon>
        <taxon>Pentapetalae</taxon>
        <taxon>asterids</taxon>
        <taxon>campanulids</taxon>
        <taxon>Asterales</taxon>
        <taxon>Asteraceae</taxon>
        <taxon>Asteroideae</taxon>
        <taxon>Anthemideae</taxon>
        <taxon>Artemisiinae</taxon>
        <taxon>Artemisia</taxon>
    </lineage>
</organism>
<comment type="caution">
    <text evidence="1">The sequence shown here is derived from an EMBL/GenBank/DDBJ whole genome shotgun (WGS) entry which is preliminary data.</text>
</comment>
<reference evidence="1 2" key="1">
    <citation type="journal article" date="2018" name="Mol. Plant">
        <title>The genome of Artemisia annua provides insight into the evolution of Asteraceae family and artemisinin biosynthesis.</title>
        <authorList>
            <person name="Shen Q."/>
            <person name="Zhang L."/>
            <person name="Liao Z."/>
            <person name="Wang S."/>
            <person name="Yan T."/>
            <person name="Shi P."/>
            <person name="Liu M."/>
            <person name="Fu X."/>
            <person name="Pan Q."/>
            <person name="Wang Y."/>
            <person name="Lv Z."/>
            <person name="Lu X."/>
            <person name="Zhang F."/>
            <person name="Jiang W."/>
            <person name="Ma Y."/>
            <person name="Chen M."/>
            <person name="Hao X."/>
            <person name="Li L."/>
            <person name="Tang Y."/>
            <person name="Lv G."/>
            <person name="Zhou Y."/>
            <person name="Sun X."/>
            <person name="Brodelius P.E."/>
            <person name="Rose J.K.C."/>
            <person name="Tang K."/>
        </authorList>
    </citation>
    <scope>NUCLEOTIDE SEQUENCE [LARGE SCALE GENOMIC DNA]</scope>
    <source>
        <strain evidence="2">cv. Huhao1</strain>
        <tissue evidence="1">Leaf</tissue>
    </source>
</reference>
<evidence type="ECO:0000313" key="1">
    <source>
        <dbReference type="EMBL" id="PWA62223.1"/>
    </source>
</evidence>
<accession>A0A2U1MLT3</accession>
<proteinExistence type="predicted"/>
<dbReference type="EMBL" id="PKPP01004915">
    <property type="protein sequence ID" value="PWA62223.1"/>
    <property type="molecule type" value="Genomic_DNA"/>
</dbReference>
<sequence>MARVEGFCRNQKPLAENQKSEGHCVYIAMADMAGTTIPMISGTTDQQQLSPMPMVDRHLLENEYVAEFVCNNLSLETRDDYPYEHQSRHRTAWKDRKYRARGHRRYYLTRICHESHKWHIKTKLINHFLGDRDDRNFQLLQTFILVR</sequence>
<evidence type="ECO:0000313" key="2">
    <source>
        <dbReference type="Proteomes" id="UP000245207"/>
    </source>
</evidence>
<keyword evidence="2" id="KW-1185">Reference proteome</keyword>